<dbReference type="Gene3D" id="1.10.8.750">
    <property type="entry name" value="Phosphoribosylformylglycinamidine synthase, linker domain"/>
    <property type="match status" value="1"/>
</dbReference>
<feature type="region of interest" description="Disordered" evidence="16">
    <location>
        <begin position="242"/>
        <end position="264"/>
    </location>
</feature>
<dbReference type="CDD" id="cd02203">
    <property type="entry name" value="PurL_repeat1"/>
    <property type="match status" value="1"/>
</dbReference>
<proteinExistence type="inferred from homology"/>
<dbReference type="SUPFAM" id="SSF82697">
    <property type="entry name" value="PurS-like"/>
    <property type="match status" value="1"/>
</dbReference>
<name>A0A9N9MDX0_9CUCU</name>
<feature type="domain" description="PID" evidence="17">
    <location>
        <begin position="293"/>
        <end position="438"/>
    </location>
</feature>
<dbReference type="InterPro" id="IPR001202">
    <property type="entry name" value="WW_dom"/>
</dbReference>
<dbReference type="FunFam" id="2.30.29.30:FF:000317">
    <property type="entry name" value="Amyloid beta A4 protein-binding family B member"/>
    <property type="match status" value="1"/>
</dbReference>
<dbReference type="PANTHER" id="PTHR10099">
    <property type="entry name" value="PHOSPHORIBOSYLFORMYLGLYCINAMIDINE SYNTHASE"/>
    <property type="match status" value="1"/>
</dbReference>
<dbReference type="FunFam" id="3.90.650.10:FF:000024">
    <property type="entry name" value="Phosphoribosylformylglycinamidine synthase"/>
    <property type="match status" value="1"/>
</dbReference>
<keyword evidence="5" id="KW-0479">Metal-binding</keyword>
<dbReference type="CDD" id="cd01272">
    <property type="entry name" value="PTB1_Fe65"/>
    <property type="match status" value="1"/>
</dbReference>
<dbReference type="GO" id="GO:0004642">
    <property type="term" value="F:phosphoribosylformylglycinamidine synthase activity"/>
    <property type="evidence" value="ECO:0007669"/>
    <property type="project" value="UniProtKB-EC"/>
</dbReference>
<keyword evidence="4" id="KW-0436">Ligase</keyword>
<dbReference type="CDD" id="cd01740">
    <property type="entry name" value="GATase1_FGAR_AT"/>
    <property type="match status" value="1"/>
</dbReference>
<dbReference type="Pfam" id="PF22689">
    <property type="entry name" value="FGAR-AT_PurM_N-like"/>
    <property type="match status" value="1"/>
</dbReference>
<evidence type="ECO:0000256" key="13">
    <source>
        <dbReference type="ARBA" id="ARBA00032632"/>
    </source>
</evidence>
<evidence type="ECO:0000256" key="11">
    <source>
        <dbReference type="ARBA" id="ARBA00022962"/>
    </source>
</evidence>
<evidence type="ECO:0000256" key="8">
    <source>
        <dbReference type="ARBA" id="ARBA00022755"/>
    </source>
</evidence>
<dbReference type="InterPro" id="IPR036020">
    <property type="entry name" value="WW_dom_sf"/>
</dbReference>
<dbReference type="Pfam" id="PF02769">
    <property type="entry name" value="AIRS_C"/>
    <property type="match status" value="2"/>
</dbReference>
<dbReference type="Gene3D" id="3.30.1330.10">
    <property type="entry name" value="PurM-like, N-terminal domain"/>
    <property type="match status" value="2"/>
</dbReference>
<evidence type="ECO:0000313" key="19">
    <source>
        <dbReference type="Proteomes" id="UP001152799"/>
    </source>
</evidence>
<dbReference type="NCBIfam" id="TIGR01735">
    <property type="entry name" value="FGAM_synt"/>
    <property type="match status" value="1"/>
</dbReference>
<dbReference type="OrthoDB" id="6666987at2759"/>
<dbReference type="Pfam" id="PF18076">
    <property type="entry name" value="FGAR-AT_N"/>
    <property type="match status" value="1"/>
</dbReference>
<evidence type="ECO:0000256" key="9">
    <source>
        <dbReference type="ARBA" id="ARBA00022840"/>
    </source>
</evidence>
<evidence type="ECO:0000313" key="18">
    <source>
        <dbReference type="EMBL" id="CAG9762882.1"/>
    </source>
</evidence>
<dbReference type="SMART" id="SM01211">
    <property type="entry name" value="GATase_5"/>
    <property type="match status" value="1"/>
</dbReference>
<dbReference type="EC" id="6.3.5.3" evidence="3"/>
<comment type="pathway">
    <text evidence="1">Purine metabolism; IMP biosynthesis via de novo pathway; 5-amino-1-(5-phospho-D-ribosyl)imidazole from N(2)-formyl-N(1)-(5-phospho-D-ribosyl)glycinamide: step 1/2.</text>
</comment>
<dbReference type="Pfam" id="PF13507">
    <property type="entry name" value="GATase_5"/>
    <property type="match status" value="1"/>
</dbReference>
<feature type="domain" description="PID" evidence="17">
    <location>
        <begin position="482"/>
        <end position="607"/>
    </location>
</feature>
<feature type="compositionally biased region" description="Basic and acidic residues" evidence="16">
    <location>
        <begin position="245"/>
        <end position="256"/>
    </location>
</feature>
<keyword evidence="7" id="KW-0547">Nucleotide-binding</keyword>
<dbReference type="SUPFAM" id="SSF56042">
    <property type="entry name" value="PurM C-terminal domain-like"/>
    <property type="match status" value="2"/>
</dbReference>
<dbReference type="Gene3D" id="2.20.70.10">
    <property type="match status" value="1"/>
</dbReference>
<dbReference type="HAMAP" id="MF_00419">
    <property type="entry name" value="PurL_1"/>
    <property type="match status" value="1"/>
</dbReference>
<keyword evidence="11" id="KW-0315">Glutamine amidotransferase</keyword>
<dbReference type="CDD" id="cd02204">
    <property type="entry name" value="PurL_repeat2"/>
    <property type="match status" value="1"/>
</dbReference>
<dbReference type="FunFam" id="3.30.1330.10:FF:000007">
    <property type="entry name" value="Phosphoribosylformylglycinamidine synthase, putative"/>
    <property type="match status" value="1"/>
</dbReference>
<dbReference type="SUPFAM" id="SSF50729">
    <property type="entry name" value="PH domain-like"/>
    <property type="match status" value="2"/>
</dbReference>
<dbReference type="CDD" id="cd01271">
    <property type="entry name" value="PTB2_Fe65"/>
    <property type="match status" value="1"/>
</dbReference>
<dbReference type="FunFam" id="1.10.8.750:FF:000001">
    <property type="entry name" value="Putative phosphoribosylformylglycinamidine synthase"/>
    <property type="match status" value="1"/>
</dbReference>
<dbReference type="GO" id="GO:0006189">
    <property type="term" value="P:'de novo' IMP biosynthetic process"/>
    <property type="evidence" value="ECO:0007669"/>
    <property type="project" value="InterPro"/>
</dbReference>
<evidence type="ECO:0000256" key="1">
    <source>
        <dbReference type="ARBA" id="ARBA00004920"/>
    </source>
</evidence>
<dbReference type="GO" id="GO:0005737">
    <property type="term" value="C:cytoplasm"/>
    <property type="evidence" value="ECO:0007669"/>
    <property type="project" value="TreeGrafter"/>
</dbReference>
<protein>
    <recommendedName>
        <fullName evidence="15">Phosphoribosylformylglycinamidine synthase</fullName>
        <ecNumber evidence="3">6.3.5.3</ecNumber>
    </recommendedName>
    <alternativeName>
        <fullName evidence="13">Formylglycinamide ribonucleotide amidotransferase</fullName>
    </alternativeName>
    <alternativeName>
        <fullName evidence="12">Formylglycinamide ribotide amidotransferase</fullName>
    </alternativeName>
</protein>
<dbReference type="InterPro" id="IPR036676">
    <property type="entry name" value="PurM-like_C_sf"/>
</dbReference>
<dbReference type="Gene3D" id="3.90.650.10">
    <property type="entry name" value="PurM-like C-terminal domain"/>
    <property type="match status" value="2"/>
</dbReference>
<dbReference type="SMART" id="SM00462">
    <property type="entry name" value="PTB"/>
    <property type="match status" value="2"/>
</dbReference>
<comment type="catalytic activity">
    <reaction evidence="14">
        <text>N(2)-formyl-N(1)-(5-phospho-beta-D-ribosyl)glycinamide + L-glutamine + ATP + H2O = 2-formamido-N(1)-(5-O-phospho-beta-D-ribosyl)acetamidine + L-glutamate + ADP + phosphate + H(+)</text>
        <dbReference type="Rhea" id="RHEA:17129"/>
        <dbReference type="ChEBI" id="CHEBI:15377"/>
        <dbReference type="ChEBI" id="CHEBI:15378"/>
        <dbReference type="ChEBI" id="CHEBI:29985"/>
        <dbReference type="ChEBI" id="CHEBI:30616"/>
        <dbReference type="ChEBI" id="CHEBI:43474"/>
        <dbReference type="ChEBI" id="CHEBI:58359"/>
        <dbReference type="ChEBI" id="CHEBI:147286"/>
        <dbReference type="ChEBI" id="CHEBI:147287"/>
        <dbReference type="ChEBI" id="CHEBI:456216"/>
        <dbReference type="EC" id="6.3.5.3"/>
    </reaction>
</comment>
<dbReference type="EMBL" id="OU892288">
    <property type="protein sequence ID" value="CAG9762882.1"/>
    <property type="molecule type" value="Genomic_DNA"/>
</dbReference>
<evidence type="ECO:0000256" key="12">
    <source>
        <dbReference type="ARBA" id="ARBA00029823"/>
    </source>
</evidence>
<reference evidence="18" key="1">
    <citation type="submission" date="2022-01" db="EMBL/GenBank/DDBJ databases">
        <authorList>
            <person name="King R."/>
        </authorList>
    </citation>
    <scope>NUCLEOTIDE SEQUENCE</scope>
</reference>
<keyword evidence="8" id="KW-0658">Purine biosynthesis</keyword>
<comment type="similarity">
    <text evidence="2">In the N-terminal section; belongs to the FGAMS family.</text>
</comment>
<dbReference type="InterPro" id="IPR029062">
    <property type="entry name" value="Class_I_gatase-like"/>
</dbReference>
<organism evidence="18 19">
    <name type="scientific">Ceutorhynchus assimilis</name>
    <name type="common">cabbage seed weevil</name>
    <dbReference type="NCBI Taxonomy" id="467358"/>
    <lineage>
        <taxon>Eukaryota</taxon>
        <taxon>Metazoa</taxon>
        <taxon>Ecdysozoa</taxon>
        <taxon>Arthropoda</taxon>
        <taxon>Hexapoda</taxon>
        <taxon>Insecta</taxon>
        <taxon>Pterygota</taxon>
        <taxon>Neoptera</taxon>
        <taxon>Endopterygota</taxon>
        <taxon>Coleoptera</taxon>
        <taxon>Polyphaga</taxon>
        <taxon>Cucujiformia</taxon>
        <taxon>Curculionidae</taxon>
        <taxon>Ceutorhynchinae</taxon>
        <taxon>Ceutorhynchus</taxon>
    </lineage>
</organism>
<dbReference type="InterPro" id="IPR010918">
    <property type="entry name" value="PurM-like_C_dom"/>
</dbReference>
<keyword evidence="6" id="KW-0677">Repeat</keyword>
<dbReference type="InterPro" id="IPR041609">
    <property type="entry name" value="PurL_linker"/>
</dbReference>
<dbReference type="Pfam" id="PF00640">
    <property type="entry name" value="PID"/>
    <property type="match status" value="2"/>
</dbReference>
<dbReference type="FunFam" id="2.30.29.30:FF:000034">
    <property type="entry name" value="amyloid beta A4 precursor protein-binding family B member 2"/>
    <property type="match status" value="1"/>
</dbReference>
<dbReference type="SUPFAM" id="SSF55326">
    <property type="entry name" value="PurM N-terminal domain-like"/>
    <property type="match status" value="2"/>
</dbReference>
<dbReference type="SUPFAM" id="SSF51045">
    <property type="entry name" value="WW domain"/>
    <property type="match status" value="1"/>
</dbReference>
<evidence type="ECO:0000259" key="17">
    <source>
        <dbReference type="SMART" id="SM00462"/>
    </source>
</evidence>
<evidence type="ECO:0000256" key="14">
    <source>
        <dbReference type="ARBA" id="ARBA00052585"/>
    </source>
</evidence>
<dbReference type="FunFam" id="3.40.50.880:FF:000008">
    <property type="entry name" value="Phosphoribosylformylglycinamidine synthase"/>
    <property type="match status" value="1"/>
</dbReference>
<dbReference type="InterPro" id="IPR036921">
    <property type="entry name" value="PurM-like_N_sf"/>
</dbReference>
<evidence type="ECO:0000256" key="16">
    <source>
        <dbReference type="SAM" id="MobiDB-lite"/>
    </source>
</evidence>
<dbReference type="CDD" id="cd00201">
    <property type="entry name" value="WW"/>
    <property type="match status" value="1"/>
</dbReference>
<evidence type="ECO:0000256" key="5">
    <source>
        <dbReference type="ARBA" id="ARBA00022723"/>
    </source>
</evidence>
<keyword evidence="10" id="KW-0460">Magnesium</keyword>
<dbReference type="GO" id="GO:0005524">
    <property type="term" value="F:ATP binding"/>
    <property type="evidence" value="ECO:0007669"/>
    <property type="project" value="UniProtKB-KW"/>
</dbReference>
<evidence type="ECO:0000256" key="7">
    <source>
        <dbReference type="ARBA" id="ARBA00022741"/>
    </source>
</evidence>
<keyword evidence="19" id="KW-1185">Reference proteome</keyword>
<evidence type="ECO:0000256" key="3">
    <source>
        <dbReference type="ARBA" id="ARBA00012747"/>
    </source>
</evidence>
<dbReference type="InterPro" id="IPR010073">
    <property type="entry name" value="PurL_large"/>
</dbReference>
<dbReference type="NCBIfam" id="NF003672">
    <property type="entry name" value="PRK05297.1"/>
    <property type="match status" value="1"/>
</dbReference>
<dbReference type="Proteomes" id="UP001152799">
    <property type="component" value="Chromosome 12"/>
</dbReference>
<dbReference type="InterPro" id="IPR011993">
    <property type="entry name" value="PH-like_dom_sf"/>
</dbReference>
<dbReference type="InterPro" id="IPR040707">
    <property type="entry name" value="FGAR-AT_N"/>
</dbReference>
<keyword evidence="9" id="KW-0067">ATP-binding</keyword>
<dbReference type="GO" id="GO:0046872">
    <property type="term" value="F:metal ion binding"/>
    <property type="evidence" value="ECO:0007669"/>
    <property type="project" value="UniProtKB-KW"/>
</dbReference>
<dbReference type="Gene3D" id="3.40.50.880">
    <property type="match status" value="1"/>
</dbReference>
<evidence type="ECO:0000256" key="2">
    <source>
        <dbReference type="ARBA" id="ARBA00008608"/>
    </source>
</evidence>
<dbReference type="Pfam" id="PF18072">
    <property type="entry name" value="FGAR-AT_linker"/>
    <property type="match status" value="1"/>
</dbReference>
<accession>A0A9N9MDX0</accession>
<dbReference type="Gene3D" id="2.30.29.30">
    <property type="entry name" value="Pleckstrin-homology domain (PH domain)/Phosphotyrosine-binding domain (PTB)"/>
    <property type="match status" value="2"/>
</dbReference>
<dbReference type="InterPro" id="IPR036604">
    <property type="entry name" value="PurS-like_sf"/>
</dbReference>
<gene>
    <name evidence="18" type="ORF">CEUTPL_LOCUS3553</name>
</gene>
<dbReference type="InterPro" id="IPR006020">
    <property type="entry name" value="PTB/PI_dom"/>
</dbReference>
<sequence>MLLCGELRGSPLLNCQVNSVFNSSHSPYVALLALARGMAASHLNQEAAEDVFLENGLLSYENPNYHQLGPSKRIDDALNSNTDNLYEDIYQELDDICNMGHGGNKINTASRKTYAALDVESMGVDVNTGPANLIDNRRDLEWNGNTDTIERDKNNSTTIWDNICQKLGTQNEDLIPHIVGGLNNDLYAIPVKFNKSSPPEKCNEIQEWDKEILPPGWEKHEDNDGPYYWHIKSGTIQREMPSASEKQDKNFKERAVTRSSTSSALDLDADKRKEELALKRRSFPSKPEPEIKERPIRFAVRSLGWVEIAEDDLTPERSSKAVNKCIVDLSLGKNDLLDVVGRWGDGKDLFMDLDEGALKLFDPENLTVLNTQPIHTIRVWGVGRDNGRDFAYVARDRTTRKHMCHVFRCDMPARTIANTLRDICKKIMIERSLQQNLGKAIHVDSNGRSVATRPSNLPMDHRRPARNSQIFVSQSFPTPMEEPKKVLRAQYLGCVQVSQATGMDALNEAIDRLGTDKWQPVNISIAPSMISVHHPTDDRLLAECRVRYLSFLGIGKNIKHCAFIMHTAQDTFMAHAFYCEPSSGALCKTIEAACKLRYQKCLDAHPQGVGCGTNAVSTPGTGIGAALKSIVGSLRVPGCTTAKKDEILAKLQKISNTVKDVDTEICYHVEVLKPLTDKETKTLKWVLQESLLPGNLSTKEHLIPQTGKLLIEVGPRFNFSTANSTNAVSICQNLGLSQVIRLEASRRYLITTSGKELEASLAKALHDRMTECLYTKDNLPKNSFNEKLIKKENLRDVDVMGKGAQALKDIDKELGLAFDEADLAYYTNLFKNILKRNPTNIECFDLAQSNSEHSRHCAIRGYIHRSLRPAAAGSVSELRQVPSESHLIFTAETHNFPTGVAPFSGATTGTGGRIRDVQSVGRGGYCIAGTAGYSVGNLHIPDYNLSWEDPSFEYPANFAPPLEVLVEASNGASDYGNKFGEPLISGFVRSYGLVDANERREWIKPIMFSGGIGSMEADMTEKLAPQVGHQIIKIGGPVYRIGVGGGAASSVEVQGDNKEELDFNAVQRGDAEMENKLNRVVRACLELGKKNPIVSIHDQGAGGNGNVLKELVEPQGGIIYANRFELGDPTINLLELWGAEYQENNALLCKKEDLETLRVICKRERCPVNVVGEVTGSGSVELASDETKNVVPFNLKLDHVLGKMPRKVFKLERKVPVLEHLKLPGAISIFQCLEKVLRLPSVASKRYLTNKVDRCVTGLIAQQQCVGPLHTPLADVAVTALSHFGYEGIASSIGEQPIKGLVNVAAGARMSVVEAISNLVFANISDLKDVKCSGNWMWAAKLPGEGAALYDACKAMCQLMSELGIAVDGGKDSLSMAARVGKDTVKAPGTLVVSTYAPCPDIRKVVTPDFKAPSMGKQGVLLFVDLSHDANRLGGSALAQCFKQLGTEVPDLRSAKDLRNAFAATQELIRDGAVLAGHDVSDGGLIVTLLEMCFAGLCGMDVNIKHRQGKSIPILFSEEVGWVLEVLEKDVGHCLSVFQGYQVPVFDIGRSCEYGIKSQITIQVNNACLESTVLPLMRMWEETSYKLELRQTSKECADAEFASLPQRTGPKYKLTFDPDFDNVIKEAKIPVAVIREEGINSDREMAAALVRAGFKVYDIAMQDLLTGEATLDRFRGVIFPGGFSYADVLGSAKGWAASILFHDTVKQQFTKFFNRPDTFSLGVCNGCQLMALIGWVGTPLETEYTIPDITLEHNKSERFECRWSTIKIQKSKSIMLEGMEDSSFGVWVAHGEGRFAFKDSTIYNKLVKNNLVALRYVDDNNMPTEAYPMNPNGSVEGLAGVCSDNGRHLAIMPHPERCAQPFQWPYMPPDWIHYQRSPWERMFKNAFDWCTKNKFNNVYY</sequence>
<evidence type="ECO:0000256" key="6">
    <source>
        <dbReference type="ARBA" id="ARBA00022737"/>
    </source>
</evidence>
<evidence type="ECO:0000256" key="4">
    <source>
        <dbReference type="ARBA" id="ARBA00022598"/>
    </source>
</evidence>
<dbReference type="SUPFAM" id="SSF52317">
    <property type="entry name" value="Class I glutamine amidotransferase-like"/>
    <property type="match status" value="1"/>
</dbReference>
<dbReference type="InterPro" id="IPR055181">
    <property type="entry name" value="FGAR-AT_PurM_N-like"/>
</dbReference>
<evidence type="ECO:0000256" key="10">
    <source>
        <dbReference type="ARBA" id="ARBA00022842"/>
    </source>
</evidence>
<evidence type="ECO:0000256" key="15">
    <source>
        <dbReference type="ARBA" id="ARBA00071729"/>
    </source>
</evidence>
<dbReference type="PANTHER" id="PTHR10099:SF1">
    <property type="entry name" value="PHOSPHORIBOSYLFORMYLGLYCINAMIDINE SYNTHASE"/>
    <property type="match status" value="1"/>
</dbReference>